<dbReference type="EMBL" id="JAAGSC010000023">
    <property type="protein sequence ID" value="NDY94270.1"/>
    <property type="molecule type" value="Genomic_DNA"/>
</dbReference>
<reference evidence="2 3" key="1">
    <citation type="submission" date="2020-02" db="EMBL/GenBank/DDBJ databases">
        <authorList>
            <person name="Zhang X.-Y."/>
        </authorList>
    </citation>
    <scope>NUCLEOTIDE SEQUENCE [LARGE SCALE GENOMIC DNA]</scope>
    <source>
        <strain evidence="2 3">C33</strain>
    </source>
</reference>
<organism evidence="2 3">
    <name type="scientific">Wenzhouxiangella limi</name>
    <dbReference type="NCBI Taxonomy" id="2707351"/>
    <lineage>
        <taxon>Bacteria</taxon>
        <taxon>Pseudomonadati</taxon>
        <taxon>Pseudomonadota</taxon>
        <taxon>Gammaproteobacteria</taxon>
        <taxon>Chromatiales</taxon>
        <taxon>Wenzhouxiangellaceae</taxon>
        <taxon>Wenzhouxiangella</taxon>
    </lineage>
</organism>
<dbReference type="RefSeq" id="WP_164209078.1">
    <property type="nucleotide sequence ID" value="NZ_JAAGSC010000023.1"/>
</dbReference>
<accession>A0A845UWR7</accession>
<dbReference type="NCBIfam" id="TIGR02523">
    <property type="entry name" value="type_IV_pilV"/>
    <property type="match status" value="1"/>
</dbReference>
<dbReference type="Pfam" id="PF07963">
    <property type="entry name" value="N_methyl"/>
    <property type="match status" value="1"/>
</dbReference>
<keyword evidence="1" id="KW-0812">Transmembrane</keyword>
<keyword evidence="3" id="KW-1185">Reference proteome</keyword>
<dbReference type="AlphaFoldDB" id="A0A845UWR7"/>
<evidence type="ECO:0000313" key="2">
    <source>
        <dbReference type="EMBL" id="NDY94270.1"/>
    </source>
</evidence>
<dbReference type="InterPro" id="IPR013362">
    <property type="entry name" value="Pilus_4_PilV"/>
</dbReference>
<dbReference type="NCBIfam" id="TIGR02532">
    <property type="entry name" value="IV_pilin_GFxxxE"/>
    <property type="match status" value="1"/>
</dbReference>
<dbReference type="PROSITE" id="PS00409">
    <property type="entry name" value="PROKAR_NTER_METHYL"/>
    <property type="match status" value="1"/>
</dbReference>
<comment type="caution">
    <text evidence="2">The sequence shown here is derived from an EMBL/GenBank/DDBJ whole genome shotgun (WGS) entry which is preliminary data.</text>
</comment>
<keyword evidence="1" id="KW-1133">Transmembrane helix</keyword>
<keyword evidence="1" id="KW-0472">Membrane</keyword>
<name>A0A845UWR7_9GAMM</name>
<protein>
    <submittedName>
        <fullName evidence="2">Type IV pilus modification protein PilV</fullName>
    </submittedName>
</protein>
<dbReference type="InterPro" id="IPR012902">
    <property type="entry name" value="N_methyl_site"/>
</dbReference>
<sequence length="141" mass="15303">MNTQVKICRTQRGLTLIEVLVAALVLAIGLAGLAGLNLRSLQASHSAYFSSIASMIAIDAEERAWLELGETGSYSLSDIESDVLAEWSFTNLPQLDVEISQVATGNGWIDVDIEISWADSRFGLADDAEEFAYRTRLPVAP</sequence>
<evidence type="ECO:0000313" key="3">
    <source>
        <dbReference type="Proteomes" id="UP000484885"/>
    </source>
</evidence>
<feature type="transmembrane region" description="Helical" evidence="1">
    <location>
        <begin position="12"/>
        <end position="36"/>
    </location>
</feature>
<gene>
    <name evidence="2" type="primary">pilV</name>
    <name evidence="2" type="ORF">G3I74_00805</name>
</gene>
<dbReference type="Proteomes" id="UP000484885">
    <property type="component" value="Unassembled WGS sequence"/>
</dbReference>
<evidence type="ECO:0000256" key="1">
    <source>
        <dbReference type="SAM" id="Phobius"/>
    </source>
</evidence>
<proteinExistence type="predicted"/>